<feature type="non-terminal residue" evidence="1">
    <location>
        <position position="77"/>
    </location>
</feature>
<dbReference type="AlphaFoldDB" id="X1JPP5"/>
<dbReference type="EMBL" id="BARU01048400">
    <property type="protein sequence ID" value="GAH96007.1"/>
    <property type="molecule type" value="Genomic_DNA"/>
</dbReference>
<gene>
    <name evidence="1" type="ORF">S03H2_71962</name>
</gene>
<sequence length="77" mass="8915">KNQGDQQEEDKYELFFHTKFYSIIFPSILQASQTNGDDSISLKKGKPFEKCTKIEPSLNIKNRSPILSNESLTSWQF</sequence>
<proteinExistence type="predicted"/>
<evidence type="ECO:0000313" key="1">
    <source>
        <dbReference type="EMBL" id="GAH96007.1"/>
    </source>
</evidence>
<feature type="non-terminal residue" evidence="1">
    <location>
        <position position="1"/>
    </location>
</feature>
<accession>X1JPP5</accession>
<name>X1JPP5_9ZZZZ</name>
<comment type="caution">
    <text evidence="1">The sequence shown here is derived from an EMBL/GenBank/DDBJ whole genome shotgun (WGS) entry which is preliminary data.</text>
</comment>
<organism evidence="1">
    <name type="scientific">marine sediment metagenome</name>
    <dbReference type="NCBI Taxonomy" id="412755"/>
    <lineage>
        <taxon>unclassified sequences</taxon>
        <taxon>metagenomes</taxon>
        <taxon>ecological metagenomes</taxon>
    </lineage>
</organism>
<protein>
    <submittedName>
        <fullName evidence="1">Uncharacterized protein</fullName>
    </submittedName>
</protein>
<reference evidence="1" key="1">
    <citation type="journal article" date="2014" name="Front. Microbiol.">
        <title>High frequency of phylogenetically diverse reductive dehalogenase-homologous genes in deep subseafloor sedimentary metagenomes.</title>
        <authorList>
            <person name="Kawai M."/>
            <person name="Futagami T."/>
            <person name="Toyoda A."/>
            <person name="Takaki Y."/>
            <person name="Nishi S."/>
            <person name="Hori S."/>
            <person name="Arai W."/>
            <person name="Tsubouchi T."/>
            <person name="Morono Y."/>
            <person name="Uchiyama I."/>
            <person name="Ito T."/>
            <person name="Fujiyama A."/>
            <person name="Inagaki F."/>
            <person name="Takami H."/>
        </authorList>
    </citation>
    <scope>NUCLEOTIDE SEQUENCE</scope>
    <source>
        <strain evidence="1">Expedition CK06-06</strain>
    </source>
</reference>